<evidence type="ECO:0000313" key="2">
    <source>
        <dbReference type="EMBL" id="CAF4321815.1"/>
    </source>
</evidence>
<protein>
    <submittedName>
        <fullName evidence="1">Uncharacterized protein</fullName>
    </submittedName>
</protein>
<evidence type="ECO:0000313" key="1">
    <source>
        <dbReference type="EMBL" id="CAF1447479.1"/>
    </source>
</evidence>
<dbReference type="EMBL" id="CAJNOQ010019311">
    <property type="protein sequence ID" value="CAF1447479.1"/>
    <property type="molecule type" value="Genomic_DNA"/>
</dbReference>
<comment type="caution">
    <text evidence="1">The sequence shown here is derived from an EMBL/GenBank/DDBJ whole genome shotgun (WGS) entry which is preliminary data.</text>
</comment>
<dbReference type="Proteomes" id="UP000681722">
    <property type="component" value="Unassembled WGS sequence"/>
</dbReference>
<dbReference type="OrthoDB" id="10192331at2759"/>
<sequence length="73" mass="8869">YHKPTAEPYVVPFISDQPQHVFVNVIHNHLRHAYLSSFIENEFRKFFHERISSTSLLPFIDNEKEFFLWVTNY</sequence>
<proteinExistence type="predicted"/>
<accession>A0A815PCS8</accession>
<dbReference type="AlphaFoldDB" id="A0A815PCS8"/>
<dbReference type="Proteomes" id="UP000663829">
    <property type="component" value="Unassembled WGS sequence"/>
</dbReference>
<evidence type="ECO:0000313" key="3">
    <source>
        <dbReference type="Proteomes" id="UP000663829"/>
    </source>
</evidence>
<feature type="non-terminal residue" evidence="1">
    <location>
        <position position="1"/>
    </location>
</feature>
<organism evidence="1 3">
    <name type="scientific">Didymodactylos carnosus</name>
    <dbReference type="NCBI Taxonomy" id="1234261"/>
    <lineage>
        <taxon>Eukaryota</taxon>
        <taxon>Metazoa</taxon>
        <taxon>Spiralia</taxon>
        <taxon>Gnathifera</taxon>
        <taxon>Rotifera</taxon>
        <taxon>Eurotatoria</taxon>
        <taxon>Bdelloidea</taxon>
        <taxon>Philodinida</taxon>
        <taxon>Philodinidae</taxon>
        <taxon>Didymodactylos</taxon>
    </lineage>
</organism>
<keyword evidence="3" id="KW-1185">Reference proteome</keyword>
<gene>
    <name evidence="1" type="ORF">GPM918_LOCUS34605</name>
    <name evidence="2" type="ORF">SRO942_LOCUS35308</name>
</gene>
<dbReference type="EMBL" id="CAJOBC010084758">
    <property type="protein sequence ID" value="CAF4321815.1"/>
    <property type="molecule type" value="Genomic_DNA"/>
</dbReference>
<reference evidence="1" key="1">
    <citation type="submission" date="2021-02" db="EMBL/GenBank/DDBJ databases">
        <authorList>
            <person name="Nowell W R."/>
        </authorList>
    </citation>
    <scope>NUCLEOTIDE SEQUENCE</scope>
</reference>
<name>A0A815PCS8_9BILA</name>